<dbReference type="Pfam" id="PF00071">
    <property type="entry name" value="Ras"/>
    <property type="match status" value="1"/>
</dbReference>
<keyword evidence="1" id="KW-0547">Nucleotide-binding</keyword>
<name>A0ABR2HUN8_9EUKA</name>
<comment type="caution">
    <text evidence="2">The sequence shown here is derived from an EMBL/GenBank/DDBJ whole genome shotgun (WGS) entry which is preliminary data.</text>
</comment>
<dbReference type="Gene3D" id="3.40.50.300">
    <property type="entry name" value="P-loop containing nucleotide triphosphate hydrolases"/>
    <property type="match status" value="1"/>
</dbReference>
<dbReference type="Proteomes" id="UP001470230">
    <property type="component" value="Unassembled WGS sequence"/>
</dbReference>
<dbReference type="InterPro" id="IPR001806">
    <property type="entry name" value="Small_GTPase"/>
</dbReference>
<dbReference type="PRINTS" id="PR00449">
    <property type="entry name" value="RASTRNSFRMNG"/>
</dbReference>
<dbReference type="SMART" id="SM00173">
    <property type="entry name" value="RAS"/>
    <property type="match status" value="1"/>
</dbReference>
<gene>
    <name evidence="2" type="ORF">M9Y10_017850</name>
</gene>
<dbReference type="CDD" id="cd00154">
    <property type="entry name" value="Rab"/>
    <property type="match status" value="1"/>
</dbReference>
<evidence type="ECO:0000313" key="2">
    <source>
        <dbReference type="EMBL" id="KAK8852858.1"/>
    </source>
</evidence>
<dbReference type="PANTHER" id="PTHR47978">
    <property type="match status" value="1"/>
</dbReference>
<protein>
    <recommendedName>
        <fullName evidence="4">Small GTP-binding protein</fullName>
    </recommendedName>
</protein>
<dbReference type="SMART" id="SM00175">
    <property type="entry name" value="RAB"/>
    <property type="match status" value="1"/>
</dbReference>
<evidence type="ECO:0000313" key="3">
    <source>
        <dbReference type="Proteomes" id="UP001470230"/>
    </source>
</evidence>
<accession>A0ABR2HUN8</accession>
<evidence type="ECO:0000256" key="1">
    <source>
        <dbReference type="ARBA" id="ARBA00022741"/>
    </source>
</evidence>
<reference evidence="2 3" key="1">
    <citation type="submission" date="2024-04" db="EMBL/GenBank/DDBJ databases">
        <title>Tritrichomonas musculus Genome.</title>
        <authorList>
            <person name="Alves-Ferreira E."/>
            <person name="Grigg M."/>
            <person name="Lorenzi H."/>
            <person name="Galac M."/>
        </authorList>
    </citation>
    <scope>NUCLEOTIDE SEQUENCE [LARGE SCALE GENOMIC DNA]</scope>
    <source>
        <strain evidence="2 3">EAF2021</strain>
    </source>
</reference>
<dbReference type="SUPFAM" id="SSF52540">
    <property type="entry name" value="P-loop containing nucleoside triphosphate hydrolases"/>
    <property type="match status" value="1"/>
</dbReference>
<dbReference type="NCBIfam" id="TIGR00231">
    <property type="entry name" value="small_GTP"/>
    <property type="match status" value="1"/>
</dbReference>
<dbReference type="SMART" id="SM00176">
    <property type="entry name" value="RAN"/>
    <property type="match status" value="1"/>
</dbReference>
<dbReference type="PROSITE" id="PS51421">
    <property type="entry name" value="RAS"/>
    <property type="match status" value="1"/>
</dbReference>
<dbReference type="PROSITE" id="PS51419">
    <property type="entry name" value="RAB"/>
    <property type="match status" value="1"/>
</dbReference>
<evidence type="ECO:0008006" key="4">
    <source>
        <dbReference type="Google" id="ProtNLM"/>
    </source>
</evidence>
<dbReference type="EMBL" id="JAPFFF010000023">
    <property type="protein sequence ID" value="KAK8852858.1"/>
    <property type="molecule type" value="Genomic_DNA"/>
</dbReference>
<organism evidence="2 3">
    <name type="scientific">Tritrichomonas musculus</name>
    <dbReference type="NCBI Taxonomy" id="1915356"/>
    <lineage>
        <taxon>Eukaryota</taxon>
        <taxon>Metamonada</taxon>
        <taxon>Parabasalia</taxon>
        <taxon>Tritrichomonadida</taxon>
        <taxon>Tritrichomonadidae</taxon>
        <taxon>Tritrichomonas</taxon>
    </lineage>
</organism>
<sequence length="224" mass="24987">MSHNKNSEKVFPRVIFIGDSGVGKTSMILKVTTGVFDPSPASTIGAGVRPISVNAGNKQYHFHLWDTAGQEIYRSIVPLYFKQAVCAVIVFSMTDYKSYQNITDWINILATNSDRNVPVVIVGNKMDLFTDIKIPESNESIDSQNNSSQQLDSIPEIGEHQVVEIPAIKKFCEERNYPLFFTSALTGENIKTMFEFIAENYVSPPNQKQEEVAQSQKDGSYGCC</sequence>
<dbReference type="InterPro" id="IPR027417">
    <property type="entry name" value="P-loop_NTPase"/>
</dbReference>
<dbReference type="InterPro" id="IPR005225">
    <property type="entry name" value="Small_GTP-bd"/>
</dbReference>
<dbReference type="SMART" id="SM00174">
    <property type="entry name" value="RHO"/>
    <property type="match status" value="1"/>
</dbReference>
<keyword evidence="3" id="KW-1185">Reference proteome</keyword>
<proteinExistence type="predicted"/>